<evidence type="ECO:0000313" key="3">
    <source>
        <dbReference type="Proteomes" id="UP000718564"/>
    </source>
</evidence>
<reference evidence="2 3" key="1">
    <citation type="submission" date="2018-06" db="EMBL/GenBank/DDBJ databases">
        <title>Comparative genomics of Brasilonema spp. strains.</title>
        <authorList>
            <person name="Alvarenga D.O."/>
            <person name="Fiore M.F."/>
            <person name="Varani A.M."/>
        </authorList>
    </citation>
    <scope>NUCLEOTIDE SEQUENCE [LARGE SCALE GENOMIC DNA]</scope>
    <source>
        <strain evidence="2 3">SPC951</strain>
    </source>
</reference>
<name>A0ABX1P323_9CYAN</name>
<accession>A0ABX1P323</accession>
<dbReference type="Proteomes" id="UP000718564">
    <property type="component" value="Unassembled WGS sequence"/>
</dbReference>
<sequence length="105" mass="11651">MPPTRDRPYTAQPGYASLPRIGDSGNPILEELSLAVARSAPCSQGEPRKARSRVELEQLLGTEYRGVNSSDDFSVYNAYCVASHQKCLAHLRRHFLRLMSASWSG</sequence>
<proteinExistence type="predicted"/>
<protein>
    <recommendedName>
        <fullName evidence="1">Transposase IS66 central domain-containing protein</fullName>
    </recommendedName>
</protein>
<dbReference type="EMBL" id="QMEB01000003">
    <property type="protein sequence ID" value="NMG18050.1"/>
    <property type="molecule type" value="Genomic_DNA"/>
</dbReference>
<gene>
    <name evidence="2" type="ORF">DP116_00790</name>
</gene>
<dbReference type="Pfam" id="PF03050">
    <property type="entry name" value="DDE_Tnp_IS66"/>
    <property type="match status" value="1"/>
</dbReference>
<comment type="caution">
    <text evidence="2">The sequence shown here is derived from an EMBL/GenBank/DDBJ whole genome shotgun (WGS) entry which is preliminary data.</text>
</comment>
<organism evidence="2 3">
    <name type="scientific">Brasilonema bromeliae SPC951</name>
    <dbReference type="NCBI Taxonomy" id="385972"/>
    <lineage>
        <taxon>Bacteria</taxon>
        <taxon>Bacillati</taxon>
        <taxon>Cyanobacteriota</taxon>
        <taxon>Cyanophyceae</taxon>
        <taxon>Nostocales</taxon>
        <taxon>Scytonemataceae</taxon>
        <taxon>Brasilonema</taxon>
        <taxon>Bromeliae group (in: Brasilonema)</taxon>
    </lineage>
</organism>
<dbReference type="InterPro" id="IPR004291">
    <property type="entry name" value="Transposase_IS66_central"/>
</dbReference>
<feature type="domain" description="Transposase IS66 central" evidence="1">
    <location>
        <begin position="48"/>
        <end position="100"/>
    </location>
</feature>
<evidence type="ECO:0000259" key="1">
    <source>
        <dbReference type="Pfam" id="PF03050"/>
    </source>
</evidence>
<evidence type="ECO:0000313" key="2">
    <source>
        <dbReference type="EMBL" id="NMG18050.1"/>
    </source>
</evidence>
<keyword evidence="3" id="KW-1185">Reference proteome</keyword>